<dbReference type="RefSeq" id="WP_015035874.1">
    <property type="nucleotide sequence ID" value="NC_018750.1"/>
</dbReference>
<dbReference type="AlphaFoldDB" id="F2R182"/>
<accession>F2R182</accession>
<sequence>MSTAGFILSRTDSGAASRWLGPGPSWGGVIPGLGSVELRYGNAVGRGDSFAQFSVTGEGLPQGVFSGIRFGRAPLPARARVRVGEHNGTLSRRRSGLSRDGRALRVGLAGRAYRYRRGQDKRVTELLRQGIVVRVTRDDWSRPVTLDVRTEGRVDAVDLSLALLLQGVYTRHLAQGGRWFSLPGRILNRMPDIF</sequence>
<dbReference type="STRING" id="953739.SVEN_4687"/>
<dbReference type="eggNOG" id="ENOG5031NTZ">
    <property type="taxonomic scope" value="Bacteria"/>
</dbReference>
<dbReference type="HOGENOM" id="CLU_116297_0_0_11"/>
<evidence type="ECO:0000313" key="2">
    <source>
        <dbReference type="Proteomes" id="UP000006854"/>
    </source>
</evidence>
<gene>
    <name evidence="1" type="ordered locus">SVEN_4687</name>
</gene>
<protein>
    <submittedName>
        <fullName evidence="1">Uncharacterized protein</fullName>
    </submittedName>
</protein>
<proteinExistence type="predicted"/>
<dbReference type="PATRIC" id="fig|953739.5.peg.7191"/>
<reference evidence="1 2" key="1">
    <citation type="journal article" date="2011" name="BMC Genomics">
        <title>Genome-wide analysis of the role of GlnR in Streptomyces venezuelae provides new insights into global nitrogen regulation in actinomycetes.</title>
        <authorList>
            <person name="Pullan S.T."/>
            <person name="Bibb M.J."/>
            <person name="Merrick M."/>
        </authorList>
    </citation>
    <scope>NUCLEOTIDE SEQUENCE [LARGE SCALE GENOMIC DNA]</scope>
    <source>
        <strain evidence="2">ATCC 10712 / CBS 650.69 / DSM 40230 / JCM 4526 / NBRC 13096 / PD 04745</strain>
    </source>
</reference>
<dbReference type="EMBL" id="FR845719">
    <property type="protein sequence ID" value="CCA57973.1"/>
    <property type="molecule type" value="Genomic_DNA"/>
</dbReference>
<name>F2R182_STRVP</name>
<dbReference type="KEGG" id="sve:SVEN_4687"/>
<dbReference type="OrthoDB" id="4187831at2"/>
<organism evidence="1 2">
    <name type="scientific">Streptomyces venezuelae (strain ATCC 10712 / CBS 650.69 / DSM 40230 / JCM 4526 / NBRC 13096 / PD 04745)</name>
    <dbReference type="NCBI Taxonomy" id="953739"/>
    <lineage>
        <taxon>Bacteria</taxon>
        <taxon>Bacillati</taxon>
        <taxon>Actinomycetota</taxon>
        <taxon>Actinomycetes</taxon>
        <taxon>Kitasatosporales</taxon>
        <taxon>Streptomycetaceae</taxon>
        <taxon>Streptomyces</taxon>
    </lineage>
</organism>
<keyword evidence="2" id="KW-1185">Reference proteome</keyword>
<evidence type="ECO:0000313" key="1">
    <source>
        <dbReference type="EMBL" id="CCA57973.1"/>
    </source>
</evidence>
<dbReference type="GeneID" id="51865248"/>
<dbReference type="Proteomes" id="UP000006854">
    <property type="component" value="Chromosome"/>
</dbReference>